<comment type="caution">
    <text evidence="1">The sequence shown here is derived from an EMBL/GenBank/DDBJ whole genome shotgun (WGS) entry which is preliminary data.</text>
</comment>
<keyword evidence="2" id="KW-1185">Reference proteome</keyword>
<evidence type="ECO:0000313" key="2">
    <source>
        <dbReference type="Proteomes" id="UP000250790"/>
    </source>
</evidence>
<dbReference type="Proteomes" id="UP000250790">
    <property type="component" value="Unassembled WGS sequence"/>
</dbReference>
<proteinExistence type="predicted"/>
<dbReference type="InterPro" id="IPR021390">
    <property type="entry name" value="DUF3025"/>
</dbReference>
<dbReference type="OrthoDB" id="5292474at2"/>
<organism evidence="1 2">
    <name type="scientific">Limnohabitans parvus II-B4</name>
    <dbReference type="NCBI Taxonomy" id="1293052"/>
    <lineage>
        <taxon>Bacteria</taxon>
        <taxon>Pseudomonadati</taxon>
        <taxon>Pseudomonadota</taxon>
        <taxon>Betaproteobacteria</taxon>
        <taxon>Burkholderiales</taxon>
        <taxon>Comamonadaceae</taxon>
        <taxon>Limnohabitans</taxon>
    </lineage>
</organism>
<sequence length="248" mass="27697">MANWREVGQALALRVIAGCPQPQALNEAALAPVGFVPQSDLPEGQAYEDFIYAQGLVPTREGLHDFFNALCWMHFPLAKKRLNQLQAREIARAGVGQVRGPVRDAATVFDENALLIQASDALWSALTEHRWADAFLALRHEWSDARLWTFGHAALEKLVQPYKSITVHLWRVPDDVAHEQIDAWLAQDLTADKLATKPFSPLPVLGVPGWWPANETAVFYEDVSVFRPRRLKGAAEKPYANPEMTPSV</sequence>
<reference evidence="1 2" key="1">
    <citation type="submission" date="2017-04" db="EMBL/GenBank/DDBJ databases">
        <title>Unexpected and diverse lifestyles within the genus Limnohabitans.</title>
        <authorList>
            <person name="Kasalicky V."/>
            <person name="Mehrshad M."/>
            <person name="Andrei S.-A."/>
            <person name="Salcher M."/>
            <person name="Kratochvilova H."/>
            <person name="Simek K."/>
            <person name="Ghai R."/>
        </authorList>
    </citation>
    <scope>NUCLEOTIDE SEQUENCE [LARGE SCALE GENOMIC DNA]</scope>
    <source>
        <strain evidence="1 2">II-B4</strain>
    </source>
</reference>
<dbReference type="Pfam" id="PF11227">
    <property type="entry name" value="DUF3025"/>
    <property type="match status" value="1"/>
</dbReference>
<dbReference type="AlphaFoldDB" id="A0A315E2S5"/>
<protein>
    <recommendedName>
        <fullName evidence="3">DUF3025 domain-containing protein</fullName>
    </recommendedName>
</protein>
<evidence type="ECO:0000313" key="1">
    <source>
        <dbReference type="EMBL" id="PUE52200.1"/>
    </source>
</evidence>
<evidence type="ECO:0008006" key="3">
    <source>
        <dbReference type="Google" id="ProtNLM"/>
    </source>
</evidence>
<name>A0A315E2S5_9BURK</name>
<dbReference type="EMBL" id="NESN01000005">
    <property type="protein sequence ID" value="PUE52200.1"/>
    <property type="molecule type" value="Genomic_DNA"/>
</dbReference>
<gene>
    <name evidence="1" type="ORF">B9Z37_12825</name>
</gene>
<accession>A0A315E2S5</accession>